<sequence>MLKNRIIGIFLLLLLLASCRQKEEVICYGTPTNDLMKLLDEEGYQLRIYPSVHEALQKAPKQAGVLLLSKSYPREGVKLDEADQKIIKEKSLRVFMEFPQCVGTTEWVTTDTLELERIVVCDSLNSLLPSMSLLSFQRCIMKQTPNPVANPLLVAAKVAGFNEAVYGLKDTPTQPILYFHNDRLLLSATCMSNFAESRYLPEQRVKALFEYIFQWLLNKETFTFSTWVSYIRPTYTATDMLPKDAGMNSIKRGVEWFYNGHFLVHSDWKHDWADKYMGNGVAPVGPELPRNFKDGDGSLGILEGHMSGIKYDGTQMYRYWMRDDVQGEASFAFAAAGTLLDNSQYTKVAANLLDYSFTEYRDSVRNDPKSPSYGLLGWAYTHKGTYYGDDNARSLLGSIASSALMNNPKWDKQIVEGIVGNFRTTGLNGFRGQNILEPDLQKRGWKSYYNADLVNLHAHFEAWNWACYLWLYNQTHYQPLLERVKRGITMMMEGYPEQWSWTNGIQQERARMILPLAWLYRVEPTEEHLDWLHFMTNELLRNQVPCGGIREELGDESKSLFGRTPSNAEYGNNEAPLIFDNGDPVADMLYTTNFAFVGLCEAAKATQDTTYIKAVNQMRDFLIRIQVRSDKFKNVDGAWFRAFNYEDWNYWASNADAGWGAWSTLTGWIQSWIVGTQFVLEEDSSLWDIVNQKDVSTVASEVIEEMITHQL</sequence>
<dbReference type="Proteomes" id="UP000500882">
    <property type="component" value="Chromosome"/>
</dbReference>
<dbReference type="EMBL" id="CP083681">
    <property type="protein sequence ID" value="UYU71827.1"/>
    <property type="molecule type" value="Genomic_DNA"/>
</dbReference>
<evidence type="ECO:0000313" key="3">
    <source>
        <dbReference type="Proteomes" id="UP000500882"/>
    </source>
</evidence>
<evidence type="ECO:0000313" key="2">
    <source>
        <dbReference type="EMBL" id="UYU71827.1"/>
    </source>
</evidence>
<dbReference type="EMBL" id="AP022660">
    <property type="protein sequence ID" value="BCA49734.1"/>
    <property type="molecule type" value="Genomic_DNA"/>
</dbReference>
<accession>A0A679H5U9</accession>
<proteinExistence type="predicted"/>
<protein>
    <submittedName>
        <fullName evidence="1">Uncharacterized protein</fullName>
    </submittedName>
</protein>
<dbReference type="InterPro" id="IPR008928">
    <property type="entry name" value="6-hairpin_glycosidase_sf"/>
</dbReference>
<dbReference type="RefSeq" id="WP_172556594.1">
    <property type="nucleotide sequence ID" value="NZ_AP022660.1"/>
</dbReference>
<evidence type="ECO:0000313" key="1">
    <source>
        <dbReference type="EMBL" id="BCA49734.1"/>
    </source>
</evidence>
<gene>
    <name evidence="1" type="ORF">BatF92_16760</name>
    <name evidence="2" type="ORF">KQP59_01555</name>
</gene>
<dbReference type="SUPFAM" id="SSF48208">
    <property type="entry name" value="Six-hairpin glycosidases"/>
    <property type="match status" value="1"/>
</dbReference>
<name>A0A679H5U9_BACT4</name>
<dbReference type="GO" id="GO:0005975">
    <property type="term" value="P:carbohydrate metabolic process"/>
    <property type="evidence" value="ECO:0007669"/>
    <property type="project" value="InterPro"/>
</dbReference>
<dbReference type="PROSITE" id="PS51257">
    <property type="entry name" value="PROKAR_LIPOPROTEIN"/>
    <property type="match status" value="1"/>
</dbReference>
<reference evidence="1 3" key="1">
    <citation type="submission" date="2020-02" db="EMBL/GenBank/DDBJ databases">
        <title>Whole-genome sequencing and comparative analysis of the genomes of Bacteroides thetaiotaomicron and Escherichia coli isolated from a healthy resident in Vietnam.</title>
        <authorList>
            <person name="Mohsin M."/>
            <person name="Tanaka K."/>
            <person name="Kawahara R."/>
            <person name="Kondo S."/>
            <person name="Noguchi H."/>
            <person name="Motooka D."/>
            <person name="Nakamura S."/>
            <person name="Khong D.T."/>
            <person name="Nguyen T.N."/>
            <person name="Tran H.T."/>
            <person name="Yamamoto Y."/>
        </authorList>
    </citation>
    <scope>NUCLEOTIDE SEQUENCE [LARGE SCALE GENOMIC DNA]</scope>
    <source>
        <strain evidence="1 3">F9-2</strain>
    </source>
</reference>
<reference evidence="2" key="2">
    <citation type="submission" date="2021-06" db="EMBL/GenBank/DDBJ databases">
        <title>Interrogation of the integrated mobile genetic elements in gut-associated Bacteroides with a consensus prediction approach.</title>
        <authorList>
            <person name="Campbell D.E."/>
            <person name="Leigh J.R."/>
            <person name="Kim T."/>
            <person name="England W."/>
            <person name="Whitaker R.J."/>
            <person name="Degnan P.H."/>
        </authorList>
    </citation>
    <scope>NUCLEOTIDE SEQUENCE</scope>
    <source>
        <strain evidence="2">VPI-BTDOT2</strain>
    </source>
</reference>
<dbReference type="Proteomes" id="UP001156216">
    <property type="component" value="Chromosome"/>
</dbReference>
<organism evidence="1 3">
    <name type="scientific">Bacteroides thetaiotaomicron</name>
    <dbReference type="NCBI Taxonomy" id="818"/>
    <lineage>
        <taxon>Bacteria</taxon>
        <taxon>Pseudomonadati</taxon>
        <taxon>Bacteroidota</taxon>
        <taxon>Bacteroidia</taxon>
        <taxon>Bacteroidales</taxon>
        <taxon>Bacteroidaceae</taxon>
        <taxon>Bacteroides</taxon>
    </lineage>
</organism>
<dbReference type="AlphaFoldDB" id="A0A679H5U9"/>